<organism evidence="5 6">
    <name type="scientific">Oikopleura dioica</name>
    <name type="common">Tunicate</name>
    <dbReference type="NCBI Taxonomy" id="34765"/>
    <lineage>
        <taxon>Eukaryota</taxon>
        <taxon>Metazoa</taxon>
        <taxon>Chordata</taxon>
        <taxon>Tunicata</taxon>
        <taxon>Appendicularia</taxon>
        <taxon>Copelata</taxon>
        <taxon>Oikopleuridae</taxon>
        <taxon>Oikopleura</taxon>
    </lineage>
</organism>
<evidence type="ECO:0000313" key="5">
    <source>
        <dbReference type="EMBL" id="CAG5102905.1"/>
    </source>
</evidence>
<keyword evidence="2" id="KW-0677">Repeat</keyword>
<dbReference type="Gene3D" id="1.10.238.10">
    <property type="entry name" value="EF-hand"/>
    <property type="match status" value="5"/>
</dbReference>
<dbReference type="InterPro" id="IPR018247">
    <property type="entry name" value="EF_Hand_1_Ca_BS"/>
</dbReference>
<feature type="domain" description="EF-hand" evidence="4">
    <location>
        <begin position="789"/>
        <end position="824"/>
    </location>
</feature>
<gene>
    <name evidence="5" type="ORF">OKIOD_LOCUS9286</name>
</gene>
<dbReference type="Pfam" id="PF08976">
    <property type="entry name" value="EF-hand_11"/>
    <property type="match status" value="1"/>
</dbReference>
<dbReference type="SUPFAM" id="SSF47473">
    <property type="entry name" value="EF-hand"/>
    <property type="match status" value="3"/>
</dbReference>
<keyword evidence="6" id="KW-1185">Reference proteome</keyword>
<keyword evidence="3" id="KW-0106">Calcium</keyword>
<protein>
    <submittedName>
        <fullName evidence="5">Oidioi.mRNA.OKI2018_I69.chr1.g521.t1.cds</fullName>
    </submittedName>
</protein>
<evidence type="ECO:0000256" key="2">
    <source>
        <dbReference type="ARBA" id="ARBA00022737"/>
    </source>
</evidence>
<evidence type="ECO:0000256" key="3">
    <source>
        <dbReference type="ARBA" id="ARBA00022837"/>
    </source>
</evidence>
<name>A0ABN7SRE1_OIKDI</name>
<dbReference type="PROSITE" id="PS00018">
    <property type="entry name" value="EF_HAND_1"/>
    <property type="match status" value="1"/>
</dbReference>
<evidence type="ECO:0000313" key="6">
    <source>
        <dbReference type="Proteomes" id="UP001158576"/>
    </source>
</evidence>
<dbReference type="EMBL" id="OU015566">
    <property type="protein sequence ID" value="CAG5102905.1"/>
    <property type="molecule type" value="Genomic_DNA"/>
</dbReference>
<dbReference type="InterPro" id="IPR052603">
    <property type="entry name" value="EFCB6"/>
</dbReference>
<dbReference type="SMART" id="SM00054">
    <property type="entry name" value="EFh"/>
    <property type="match status" value="8"/>
</dbReference>
<dbReference type="PANTHER" id="PTHR20875">
    <property type="entry name" value="EF-HAND CALCIUM-BINDING DOMAIN-CONTAINING PROTEIN 6-RELATED"/>
    <property type="match status" value="1"/>
</dbReference>
<dbReference type="Pfam" id="PF13499">
    <property type="entry name" value="EF-hand_7"/>
    <property type="match status" value="1"/>
</dbReference>
<feature type="domain" description="EF-hand" evidence="4">
    <location>
        <begin position="683"/>
        <end position="718"/>
    </location>
</feature>
<evidence type="ECO:0000259" key="4">
    <source>
        <dbReference type="PROSITE" id="PS50222"/>
    </source>
</evidence>
<dbReference type="PANTHER" id="PTHR20875:SF5">
    <property type="entry name" value="EF-HAND DOMAIN-CONTAINING PROTEIN"/>
    <property type="match status" value="1"/>
</dbReference>
<dbReference type="InterPro" id="IPR011992">
    <property type="entry name" value="EF-hand-dom_pair"/>
</dbReference>
<dbReference type="InterPro" id="IPR002048">
    <property type="entry name" value="EF_hand_dom"/>
</dbReference>
<feature type="domain" description="EF-hand" evidence="4">
    <location>
        <begin position="350"/>
        <end position="385"/>
    </location>
</feature>
<dbReference type="CDD" id="cd00051">
    <property type="entry name" value="EFh"/>
    <property type="match status" value="1"/>
</dbReference>
<proteinExistence type="predicted"/>
<dbReference type="InterPro" id="IPR015070">
    <property type="entry name" value="EF_hand_DJBP"/>
</dbReference>
<dbReference type="Proteomes" id="UP001158576">
    <property type="component" value="Chromosome 1"/>
</dbReference>
<dbReference type="PROSITE" id="PS50222">
    <property type="entry name" value="EF_HAND_2"/>
    <property type="match status" value="3"/>
</dbReference>
<keyword evidence="1" id="KW-0597">Phosphoprotein</keyword>
<reference evidence="5 6" key="1">
    <citation type="submission" date="2021-04" db="EMBL/GenBank/DDBJ databases">
        <authorList>
            <person name="Bliznina A."/>
        </authorList>
    </citation>
    <scope>NUCLEOTIDE SEQUENCE [LARGE SCALE GENOMIC DNA]</scope>
</reference>
<evidence type="ECO:0000256" key="1">
    <source>
        <dbReference type="ARBA" id="ARBA00022553"/>
    </source>
</evidence>
<sequence length="865" mass="99005">MSLVSAPHRIGSQRSGISSAAGSVRLPVIQHPSARLAAPETISIAGRSSALSQSIALDQADSVLRAPASNFSKATSRTAASSRFTNATGSRVSKPETVARLAVDEIEAILKQKLAGAGHHQLKTAWANNDLDGKGLINRDVFRIVLSKFLNRDISSRHIELLLQRLHCAHLTQLRFSDVYSHFKSESKSTGLPLWLDKAPTKNVPGDVVTASHAWSKLKSNWGTLKDLLPVDFVAGWVVKDEFREFLIRRFDLHFDSKKEYSKLWKRIDLNGFNAVKVEDITKRIAGPVRPFSSEESRAKRKPNKFNDITVIERKSAEAEDSLAAPKTAVSERKMIKGNIEQWLKYKFREGFKDLRDAFKLHDRSDTGRIGRKNFRRVLGKYGLHLKDDHALNTLLSRVGILEPGDVNYKMFLTRFQDRSDQGMTYEVLKRKEKKILERPGTPGSTVTRIESKILSMLQSDYLSLVAAFHKLDRENKNIIAKSEFQALLESRFGLEMDSDEFNRLLKNVPLDKKGNIRYPEFLSQFDAGRDNRSLFAPTEYTSASRARPVKKRKTEDLNNLIEVALQESVSKVEEYFREVDQLNHGWLTVETLYQLLQKLDLSPPISRDECRKLWPQFRLNAKNTLDWDEFLRHYMYSQETAAFPNAKRAPPRKGDDDLNRRSNKLNGVVYYLKTEIRTAVEMKFDEFQEKFLSMDPYHTGFITAEEFSDILKETCDELEDVDAEEICKAYDTNHDDRVNYIEFLKPFADRRRIIRGDDIHVLKSRVTAFGEESDILKKFIELIVDKKIAHATVRREFRKCDLKNSGKVPISDMKTIVRRFGISFDSDDIYKLATVLDRNVTGYIQYSNIITLVQNKTPKPSPIC</sequence>
<accession>A0ABN7SRE1</accession>